<name>A0AAV8QN83_ENSVE</name>
<organism evidence="2 3">
    <name type="scientific">Ensete ventricosum</name>
    <name type="common">Abyssinian banana</name>
    <name type="synonym">Musa ensete</name>
    <dbReference type="NCBI Taxonomy" id="4639"/>
    <lineage>
        <taxon>Eukaryota</taxon>
        <taxon>Viridiplantae</taxon>
        <taxon>Streptophyta</taxon>
        <taxon>Embryophyta</taxon>
        <taxon>Tracheophyta</taxon>
        <taxon>Spermatophyta</taxon>
        <taxon>Magnoliopsida</taxon>
        <taxon>Liliopsida</taxon>
        <taxon>Zingiberales</taxon>
        <taxon>Musaceae</taxon>
        <taxon>Ensete</taxon>
    </lineage>
</organism>
<reference evidence="2 3" key="1">
    <citation type="submission" date="2022-12" db="EMBL/GenBank/DDBJ databases">
        <title>Chromosome-scale assembly of the Ensete ventricosum genome.</title>
        <authorList>
            <person name="Dussert Y."/>
            <person name="Stocks J."/>
            <person name="Wendawek A."/>
            <person name="Woldeyes F."/>
            <person name="Nichols R.A."/>
            <person name="Borrell J.S."/>
        </authorList>
    </citation>
    <scope>NUCLEOTIDE SEQUENCE [LARGE SCALE GENOMIC DNA]</scope>
    <source>
        <strain evidence="3">cv. Maze</strain>
        <tissue evidence="2">Seeds</tissue>
    </source>
</reference>
<gene>
    <name evidence="2" type="ORF">OPV22_019645</name>
</gene>
<proteinExistence type="predicted"/>
<feature type="transmembrane region" description="Helical" evidence="1">
    <location>
        <begin position="58"/>
        <end position="82"/>
    </location>
</feature>
<sequence length="84" mass="9328">MIISTLSSISICKSYLPSTDSVYKPTKEKNKKSEESLAAYGVYSMQQLLDSFPNDQTFLVGMSAFHIATYLTSVSLAVLPYYTI</sequence>
<dbReference type="AlphaFoldDB" id="A0AAV8QN83"/>
<comment type="caution">
    <text evidence="2">The sequence shown here is derived from an EMBL/GenBank/DDBJ whole genome shotgun (WGS) entry which is preliminary data.</text>
</comment>
<protein>
    <submittedName>
        <fullName evidence="2">Uncharacterized protein</fullName>
    </submittedName>
</protein>
<accession>A0AAV8QN83</accession>
<keyword evidence="1" id="KW-0812">Transmembrane</keyword>
<evidence type="ECO:0000313" key="3">
    <source>
        <dbReference type="Proteomes" id="UP001222027"/>
    </source>
</evidence>
<keyword evidence="3" id="KW-1185">Reference proteome</keyword>
<evidence type="ECO:0000313" key="2">
    <source>
        <dbReference type="EMBL" id="KAJ8475918.1"/>
    </source>
</evidence>
<keyword evidence="1" id="KW-1133">Transmembrane helix</keyword>
<keyword evidence="1" id="KW-0472">Membrane</keyword>
<evidence type="ECO:0000256" key="1">
    <source>
        <dbReference type="SAM" id="Phobius"/>
    </source>
</evidence>
<dbReference type="Proteomes" id="UP001222027">
    <property type="component" value="Unassembled WGS sequence"/>
</dbReference>
<dbReference type="EMBL" id="JAQQAF010000006">
    <property type="protein sequence ID" value="KAJ8475918.1"/>
    <property type="molecule type" value="Genomic_DNA"/>
</dbReference>